<sequence>SVASFDRFNRNVTEARKVRGGSGFEKKDGHDIRMTSKGGAAGPKMTGTKEATEVVNAPEDVRVGDIVLKLGERQEPPARKEVKKQGEGPQARPLI</sequence>
<proteinExistence type="predicted"/>
<keyword evidence="3" id="KW-1185">Reference proteome</keyword>
<comment type="caution">
    <text evidence="2">The sequence shown here is derived from an EMBL/GenBank/DDBJ whole genome shotgun (WGS) entry which is preliminary data.</text>
</comment>
<dbReference type="AlphaFoldDB" id="A0A392T3E2"/>
<dbReference type="EMBL" id="LXQA010483091">
    <property type="protein sequence ID" value="MCI54676.1"/>
    <property type="molecule type" value="Genomic_DNA"/>
</dbReference>
<feature type="non-terminal residue" evidence="2">
    <location>
        <position position="95"/>
    </location>
</feature>
<feature type="compositionally biased region" description="Basic and acidic residues" evidence="1">
    <location>
        <begin position="70"/>
        <end position="86"/>
    </location>
</feature>
<feature type="compositionally biased region" description="Basic and acidic residues" evidence="1">
    <location>
        <begin position="24"/>
        <end position="34"/>
    </location>
</feature>
<protein>
    <submittedName>
        <fullName evidence="2">Uncharacterized protein</fullName>
    </submittedName>
</protein>
<dbReference type="Proteomes" id="UP000265520">
    <property type="component" value="Unassembled WGS sequence"/>
</dbReference>
<feature type="region of interest" description="Disordered" evidence="1">
    <location>
        <begin position="1"/>
        <end position="57"/>
    </location>
</feature>
<name>A0A392T3E2_9FABA</name>
<feature type="non-terminal residue" evidence="2">
    <location>
        <position position="1"/>
    </location>
</feature>
<feature type="region of interest" description="Disordered" evidence="1">
    <location>
        <begin position="69"/>
        <end position="95"/>
    </location>
</feature>
<evidence type="ECO:0000313" key="3">
    <source>
        <dbReference type="Proteomes" id="UP000265520"/>
    </source>
</evidence>
<feature type="compositionally biased region" description="Basic and acidic residues" evidence="1">
    <location>
        <begin position="7"/>
        <end position="17"/>
    </location>
</feature>
<evidence type="ECO:0000256" key="1">
    <source>
        <dbReference type="SAM" id="MobiDB-lite"/>
    </source>
</evidence>
<reference evidence="2 3" key="1">
    <citation type="journal article" date="2018" name="Front. Plant Sci.">
        <title>Red Clover (Trifolium pratense) and Zigzag Clover (T. medium) - A Picture of Genomic Similarities and Differences.</title>
        <authorList>
            <person name="Dluhosova J."/>
            <person name="Istvanek J."/>
            <person name="Nedelnik J."/>
            <person name="Repkova J."/>
        </authorList>
    </citation>
    <scope>NUCLEOTIDE SEQUENCE [LARGE SCALE GENOMIC DNA]</scope>
    <source>
        <strain evidence="3">cv. 10/8</strain>
        <tissue evidence="2">Leaf</tissue>
    </source>
</reference>
<accession>A0A392T3E2</accession>
<organism evidence="2 3">
    <name type="scientific">Trifolium medium</name>
    <dbReference type="NCBI Taxonomy" id="97028"/>
    <lineage>
        <taxon>Eukaryota</taxon>
        <taxon>Viridiplantae</taxon>
        <taxon>Streptophyta</taxon>
        <taxon>Embryophyta</taxon>
        <taxon>Tracheophyta</taxon>
        <taxon>Spermatophyta</taxon>
        <taxon>Magnoliopsida</taxon>
        <taxon>eudicotyledons</taxon>
        <taxon>Gunneridae</taxon>
        <taxon>Pentapetalae</taxon>
        <taxon>rosids</taxon>
        <taxon>fabids</taxon>
        <taxon>Fabales</taxon>
        <taxon>Fabaceae</taxon>
        <taxon>Papilionoideae</taxon>
        <taxon>50 kb inversion clade</taxon>
        <taxon>NPAAA clade</taxon>
        <taxon>Hologalegina</taxon>
        <taxon>IRL clade</taxon>
        <taxon>Trifolieae</taxon>
        <taxon>Trifolium</taxon>
    </lineage>
</organism>
<evidence type="ECO:0000313" key="2">
    <source>
        <dbReference type="EMBL" id="MCI54676.1"/>
    </source>
</evidence>